<protein>
    <recommendedName>
        <fullName evidence="3">YtkA-like domain-containing protein</fullName>
    </recommendedName>
</protein>
<comment type="caution">
    <text evidence="1">The sequence shown here is derived from an EMBL/GenBank/DDBJ whole genome shotgun (WGS) entry which is preliminary data.</text>
</comment>
<dbReference type="Proteomes" id="UP000597338">
    <property type="component" value="Unassembled WGS sequence"/>
</dbReference>
<keyword evidence="2" id="KW-1185">Reference proteome</keyword>
<evidence type="ECO:0008006" key="3">
    <source>
        <dbReference type="Google" id="ProtNLM"/>
    </source>
</evidence>
<gene>
    <name evidence="1" type="ORF">GCM10011386_37560</name>
</gene>
<evidence type="ECO:0000313" key="2">
    <source>
        <dbReference type="Proteomes" id="UP000597338"/>
    </source>
</evidence>
<organism evidence="1 2">
    <name type="scientific">Parapedobacter defluvii</name>
    <dbReference type="NCBI Taxonomy" id="2045106"/>
    <lineage>
        <taxon>Bacteria</taxon>
        <taxon>Pseudomonadati</taxon>
        <taxon>Bacteroidota</taxon>
        <taxon>Sphingobacteriia</taxon>
        <taxon>Sphingobacteriales</taxon>
        <taxon>Sphingobacteriaceae</taxon>
        <taxon>Parapedobacter</taxon>
    </lineage>
</organism>
<name>A0ABQ1MN68_9SPHI</name>
<dbReference type="EMBL" id="BMIK01000017">
    <property type="protein sequence ID" value="GGC41905.1"/>
    <property type="molecule type" value="Genomic_DNA"/>
</dbReference>
<proteinExistence type="predicted"/>
<sequence>MGLIIIQVKKITFFLTAMCFAVASCTKDKTDYEAEIDTLVPEYHEFKEAVSVHSDGYDISIEALNGTFFKGYNEIRLKITDSRTNGKANTSAVTFLPIRNNADGSNVSCPHRYDLVDKPDDGYFSGYSVFTDESGSDGSWELYISFTIAGQTHTVKQPISVQEQTNKNLNITTFTGKDDQQYFIALVSPQKPKVGENGLVAGIYRYNRPTYPPSGNFPDASQFSYTEVSDYTLQLDPRMPEPSMGNHSSPNNKDLIQQSDGLYHGVVNYTMTGNWTLNFILLNRQGQILKGTIVPTDFTPGVEGVKSELHIDILF</sequence>
<evidence type="ECO:0000313" key="1">
    <source>
        <dbReference type="EMBL" id="GGC41905.1"/>
    </source>
</evidence>
<accession>A0ABQ1MN68</accession>
<reference evidence="2" key="1">
    <citation type="journal article" date="2019" name="Int. J. Syst. Evol. Microbiol.">
        <title>The Global Catalogue of Microorganisms (GCM) 10K type strain sequencing project: providing services to taxonomists for standard genome sequencing and annotation.</title>
        <authorList>
            <consortium name="The Broad Institute Genomics Platform"/>
            <consortium name="The Broad Institute Genome Sequencing Center for Infectious Disease"/>
            <person name="Wu L."/>
            <person name="Ma J."/>
        </authorList>
    </citation>
    <scope>NUCLEOTIDE SEQUENCE [LARGE SCALE GENOMIC DNA]</scope>
    <source>
        <strain evidence="2">CGMCC 1.15342</strain>
    </source>
</reference>